<proteinExistence type="predicted"/>
<dbReference type="AlphaFoldDB" id="A0AAD5J2E9"/>
<reference evidence="1" key="1">
    <citation type="journal article" date="2022" name="Plant J.">
        <title>Strategies of tolerance reflected in two North American maple genomes.</title>
        <authorList>
            <person name="McEvoy S.L."/>
            <person name="Sezen U.U."/>
            <person name="Trouern-Trend A."/>
            <person name="McMahon S.M."/>
            <person name="Schaberg P.G."/>
            <person name="Yang J."/>
            <person name="Wegrzyn J.L."/>
            <person name="Swenson N.G."/>
        </authorList>
    </citation>
    <scope>NUCLEOTIDE SEQUENCE</scope>
    <source>
        <strain evidence="1">91603</strain>
    </source>
</reference>
<gene>
    <name evidence="1" type="ORF">LWI28_024719</name>
</gene>
<accession>A0AAD5J2E9</accession>
<evidence type="ECO:0000313" key="1">
    <source>
        <dbReference type="EMBL" id="KAI9182372.1"/>
    </source>
</evidence>
<comment type="caution">
    <text evidence="1">The sequence shown here is derived from an EMBL/GenBank/DDBJ whole genome shotgun (WGS) entry which is preliminary data.</text>
</comment>
<dbReference type="Proteomes" id="UP001064489">
    <property type="component" value="Chromosome 4"/>
</dbReference>
<sequence>MYCSIQGKELKALVLVCEGHQFIQQEKAQQYWVFLGIRKCNCLVKIVLSADLVVSSSFTVPYNTHNFCSSPSGYVI</sequence>
<protein>
    <submittedName>
        <fullName evidence="1">Uncharacterized protein</fullName>
    </submittedName>
</protein>
<name>A0AAD5J2E9_ACENE</name>
<organism evidence="1 2">
    <name type="scientific">Acer negundo</name>
    <name type="common">Box elder</name>
    <dbReference type="NCBI Taxonomy" id="4023"/>
    <lineage>
        <taxon>Eukaryota</taxon>
        <taxon>Viridiplantae</taxon>
        <taxon>Streptophyta</taxon>
        <taxon>Embryophyta</taxon>
        <taxon>Tracheophyta</taxon>
        <taxon>Spermatophyta</taxon>
        <taxon>Magnoliopsida</taxon>
        <taxon>eudicotyledons</taxon>
        <taxon>Gunneridae</taxon>
        <taxon>Pentapetalae</taxon>
        <taxon>rosids</taxon>
        <taxon>malvids</taxon>
        <taxon>Sapindales</taxon>
        <taxon>Sapindaceae</taxon>
        <taxon>Hippocastanoideae</taxon>
        <taxon>Acereae</taxon>
        <taxon>Acer</taxon>
    </lineage>
</organism>
<evidence type="ECO:0000313" key="2">
    <source>
        <dbReference type="Proteomes" id="UP001064489"/>
    </source>
</evidence>
<keyword evidence="2" id="KW-1185">Reference proteome</keyword>
<reference evidence="1" key="2">
    <citation type="submission" date="2023-02" db="EMBL/GenBank/DDBJ databases">
        <authorList>
            <person name="Swenson N.G."/>
            <person name="Wegrzyn J.L."/>
            <person name="Mcevoy S.L."/>
        </authorList>
    </citation>
    <scope>NUCLEOTIDE SEQUENCE</scope>
    <source>
        <strain evidence="1">91603</strain>
        <tissue evidence="1">Leaf</tissue>
    </source>
</reference>
<dbReference type="EMBL" id="JAJSOW010000101">
    <property type="protein sequence ID" value="KAI9182372.1"/>
    <property type="molecule type" value="Genomic_DNA"/>
</dbReference>